<dbReference type="Proteomes" id="UP000295632">
    <property type="component" value="Unassembled WGS sequence"/>
</dbReference>
<evidence type="ECO:0000313" key="1">
    <source>
        <dbReference type="EMBL" id="TDQ42699.1"/>
    </source>
</evidence>
<accession>A0A4R6UCF7</accession>
<dbReference type="EMBL" id="SNYJ01000001">
    <property type="protein sequence ID" value="TDQ42699.1"/>
    <property type="molecule type" value="Genomic_DNA"/>
</dbReference>
<dbReference type="AlphaFoldDB" id="A0A4R6UCF7"/>
<name>A0A4R6UCF7_9BACI</name>
<dbReference type="Pfam" id="PF13238">
    <property type="entry name" value="AAA_18"/>
    <property type="match status" value="1"/>
</dbReference>
<keyword evidence="2" id="KW-1185">Reference proteome</keyword>
<dbReference type="OrthoDB" id="9799092at2"/>
<dbReference type="SUPFAM" id="SSF52540">
    <property type="entry name" value="P-loop containing nucleoside triphosphate hydrolases"/>
    <property type="match status" value="1"/>
</dbReference>
<evidence type="ECO:0000313" key="2">
    <source>
        <dbReference type="Proteomes" id="UP000295632"/>
    </source>
</evidence>
<protein>
    <recommendedName>
        <fullName evidence="3">AAA domain-containing protein</fullName>
    </recommendedName>
</protein>
<evidence type="ECO:0008006" key="3">
    <source>
        <dbReference type="Google" id="ProtNLM"/>
    </source>
</evidence>
<sequence length="192" mass="22436">MIVWINGSFGVGKTQTAYELKRRLSKAHLFDPEKIGYRIQKDVPEEAQLEDFQDYPIWRTYIVELLTHIELQGHKGVTIVPMTITNELYYTETIETLKERGIDVLPISLIASKATIQQRLKKRGDGPKTWNWHQIDRCVEAMERLPAHRINTAGIDVQEVTEKIAAIANLKLAKRRSRWLYSLWIQLRHARF</sequence>
<dbReference type="InterPro" id="IPR027417">
    <property type="entry name" value="P-loop_NTPase"/>
</dbReference>
<comment type="caution">
    <text evidence="1">The sequence shown here is derived from an EMBL/GenBank/DDBJ whole genome shotgun (WGS) entry which is preliminary data.</text>
</comment>
<organism evidence="1 2">
    <name type="scientific">Aureibacillus halotolerans</name>
    <dbReference type="NCBI Taxonomy" id="1508390"/>
    <lineage>
        <taxon>Bacteria</taxon>
        <taxon>Bacillati</taxon>
        <taxon>Bacillota</taxon>
        <taxon>Bacilli</taxon>
        <taxon>Bacillales</taxon>
        <taxon>Bacillaceae</taxon>
        <taxon>Aureibacillus</taxon>
    </lineage>
</organism>
<gene>
    <name evidence="1" type="ORF">EV213_101128</name>
</gene>
<dbReference type="Gene3D" id="3.40.50.300">
    <property type="entry name" value="P-loop containing nucleotide triphosphate hydrolases"/>
    <property type="match status" value="1"/>
</dbReference>
<reference evidence="1 2" key="1">
    <citation type="submission" date="2019-03" db="EMBL/GenBank/DDBJ databases">
        <title>Genomic Encyclopedia of Type Strains, Phase IV (KMG-IV): sequencing the most valuable type-strain genomes for metagenomic binning, comparative biology and taxonomic classification.</title>
        <authorList>
            <person name="Goeker M."/>
        </authorList>
    </citation>
    <scope>NUCLEOTIDE SEQUENCE [LARGE SCALE GENOMIC DNA]</scope>
    <source>
        <strain evidence="1 2">DSM 28697</strain>
    </source>
</reference>
<dbReference type="RefSeq" id="WP_133578540.1">
    <property type="nucleotide sequence ID" value="NZ_SNYJ01000001.1"/>
</dbReference>
<proteinExistence type="predicted"/>